<comment type="caution">
    <text evidence="2">The sequence shown here is derived from an EMBL/GenBank/DDBJ whole genome shotgun (WGS) entry which is preliminary data.</text>
</comment>
<evidence type="ECO:0000313" key="3">
    <source>
        <dbReference type="Proteomes" id="UP000028534"/>
    </source>
</evidence>
<dbReference type="InterPro" id="IPR014710">
    <property type="entry name" value="RmlC-like_jellyroll"/>
</dbReference>
<accession>A0A084EJH3</accession>
<dbReference type="AlphaFoldDB" id="A0A084EJH3"/>
<dbReference type="RefSeq" id="WP_037520435.1">
    <property type="nucleotide sequence ID" value="NZ_JGVR01000018.1"/>
</dbReference>
<organism evidence="2 3">
    <name type="scientific">Sphingobium yanoikuyae</name>
    <name type="common">Sphingomonas yanoikuyae</name>
    <dbReference type="NCBI Taxonomy" id="13690"/>
    <lineage>
        <taxon>Bacteria</taxon>
        <taxon>Pseudomonadati</taxon>
        <taxon>Pseudomonadota</taxon>
        <taxon>Alphaproteobacteria</taxon>
        <taxon>Sphingomonadales</taxon>
        <taxon>Sphingomonadaceae</taxon>
        <taxon>Sphingobium</taxon>
    </lineage>
</organism>
<reference evidence="2 3" key="1">
    <citation type="submission" date="2014-03" db="EMBL/GenBank/DDBJ databases">
        <title>Genome sequence of Sphingobium yanoikuyae B1.</title>
        <authorList>
            <person name="Gan H.M."/>
            <person name="Gan H.Y."/>
            <person name="Savka M.A."/>
        </authorList>
    </citation>
    <scope>NUCLEOTIDE SEQUENCE [LARGE SCALE GENOMIC DNA]</scope>
    <source>
        <strain evidence="2 3">B1</strain>
    </source>
</reference>
<dbReference type="Proteomes" id="UP000028534">
    <property type="component" value="Unassembled WGS sequence"/>
</dbReference>
<evidence type="ECO:0000313" key="2">
    <source>
        <dbReference type="EMBL" id="KEZ18115.1"/>
    </source>
</evidence>
<gene>
    <name evidence="2" type="ORF">CP98_02953</name>
</gene>
<dbReference type="SUPFAM" id="SSF51182">
    <property type="entry name" value="RmlC-like cupins"/>
    <property type="match status" value="1"/>
</dbReference>
<evidence type="ECO:0000259" key="1">
    <source>
        <dbReference type="Pfam" id="PF07883"/>
    </source>
</evidence>
<dbReference type="InterPro" id="IPR013096">
    <property type="entry name" value="Cupin_2"/>
</dbReference>
<dbReference type="InterPro" id="IPR011051">
    <property type="entry name" value="RmlC_Cupin_sf"/>
</dbReference>
<dbReference type="EMBL" id="JGVR01000018">
    <property type="protein sequence ID" value="KEZ18115.1"/>
    <property type="molecule type" value="Genomic_DNA"/>
</dbReference>
<dbReference type="Gene3D" id="2.60.120.10">
    <property type="entry name" value="Jelly Rolls"/>
    <property type="match status" value="1"/>
</dbReference>
<dbReference type="Pfam" id="PF07883">
    <property type="entry name" value="Cupin_2"/>
    <property type="match status" value="1"/>
</dbReference>
<sequence length="117" mass="12993">MTDPTARLANLLNVPDGSTQDERFEDVLRRPGVRIERIISHGHTTPADQSYLQSWDEWVMLLMGTAELELDGMGHHSLHPGDHLLIPAGIAHRVTHSDQPTIWLAIHIGENCEASSS</sequence>
<dbReference type="eggNOG" id="COG1917">
    <property type="taxonomic scope" value="Bacteria"/>
</dbReference>
<protein>
    <submittedName>
        <fullName evidence="2">Cupin domain-containing protein</fullName>
    </submittedName>
</protein>
<dbReference type="CDD" id="cd06981">
    <property type="entry name" value="cupin_reut_a1446"/>
    <property type="match status" value="1"/>
</dbReference>
<feature type="domain" description="Cupin type-2" evidence="1">
    <location>
        <begin position="52"/>
        <end position="106"/>
    </location>
</feature>
<name>A0A084EJH3_SPHYA</name>
<proteinExistence type="predicted"/>
<dbReference type="PATRIC" id="fig|13690.10.peg.3030"/>